<proteinExistence type="predicted"/>
<gene>
    <name evidence="1" type="ORF">NC653_032122</name>
</gene>
<comment type="caution">
    <text evidence="1">The sequence shown here is derived from an EMBL/GenBank/DDBJ whole genome shotgun (WGS) entry which is preliminary data.</text>
</comment>
<sequence>MIREAINLNSKNFNLTTQHNLLASEHFQTQNKEIKTNKRSHDSISQNLQEKLERKCNACKQSSGHSPHHSAAIIKLLAPVLLHM</sequence>
<evidence type="ECO:0000313" key="1">
    <source>
        <dbReference type="EMBL" id="KAJ6971514.1"/>
    </source>
</evidence>
<keyword evidence="2" id="KW-1185">Reference proteome</keyword>
<evidence type="ECO:0000313" key="2">
    <source>
        <dbReference type="Proteomes" id="UP001164929"/>
    </source>
</evidence>
<reference evidence="1" key="1">
    <citation type="journal article" date="2023" name="Mol. Ecol. Resour.">
        <title>Chromosome-level genome assembly of a triploid poplar Populus alba 'Berolinensis'.</title>
        <authorList>
            <person name="Chen S."/>
            <person name="Yu Y."/>
            <person name="Wang X."/>
            <person name="Wang S."/>
            <person name="Zhang T."/>
            <person name="Zhou Y."/>
            <person name="He R."/>
            <person name="Meng N."/>
            <person name="Wang Y."/>
            <person name="Liu W."/>
            <person name="Liu Z."/>
            <person name="Liu J."/>
            <person name="Guo Q."/>
            <person name="Huang H."/>
            <person name="Sederoff R.R."/>
            <person name="Wang G."/>
            <person name="Qu G."/>
            <person name="Chen S."/>
        </authorList>
    </citation>
    <scope>NUCLEOTIDE SEQUENCE</scope>
    <source>
        <strain evidence="1">SC-2020</strain>
    </source>
</reference>
<dbReference type="Proteomes" id="UP001164929">
    <property type="component" value="Chromosome 14"/>
</dbReference>
<accession>A0AAD6PXP4</accession>
<protein>
    <submittedName>
        <fullName evidence="1">Uncharacterized protein</fullName>
    </submittedName>
</protein>
<dbReference type="AlphaFoldDB" id="A0AAD6PXP4"/>
<name>A0AAD6PXP4_9ROSI</name>
<organism evidence="1 2">
    <name type="scientific">Populus alba x Populus x berolinensis</name>
    <dbReference type="NCBI Taxonomy" id="444605"/>
    <lineage>
        <taxon>Eukaryota</taxon>
        <taxon>Viridiplantae</taxon>
        <taxon>Streptophyta</taxon>
        <taxon>Embryophyta</taxon>
        <taxon>Tracheophyta</taxon>
        <taxon>Spermatophyta</taxon>
        <taxon>Magnoliopsida</taxon>
        <taxon>eudicotyledons</taxon>
        <taxon>Gunneridae</taxon>
        <taxon>Pentapetalae</taxon>
        <taxon>rosids</taxon>
        <taxon>fabids</taxon>
        <taxon>Malpighiales</taxon>
        <taxon>Salicaceae</taxon>
        <taxon>Saliceae</taxon>
        <taxon>Populus</taxon>
    </lineage>
</organism>
<dbReference type="EMBL" id="JAQIZT010000014">
    <property type="protein sequence ID" value="KAJ6971514.1"/>
    <property type="molecule type" value="Genomic_DNA"/>
</dbReference>